<dbReference type="Pfam" id="PF00593">
    <property type="entry name" value="TonB_dep_Rec_b-barrel"/>
    <property type="match status" value="1"/>
</dbReference>
<keyword evidence="4 10" id="KW-1134">Transmembrane beta strand</keyword>
<dbReference type="SUPFAM" id="SSF56935">
    <property type="entry name" value="Porins"/>
    <property type="match status" value="1"/>
</dbReference>
<dbReference type="InterPro" id="IPR000531">
    <property type="entry name" value="Beta-barrel_TonB"/>
</dbReference>
<dbReference type="Proteomes" id="UP001324993">
    <property type="component" value="Chromosome"/>
</dbReference>
<evidence type="ECO:0000256" key="3">
    <source>
        <dbReference type="ARBA" id="ARBA00022448"/>
    </source>
</evidence>
<evidence type="ECO:0000256" key="10">
    <source>
        <dbReference type="PROSITE-ProRule" id="PRU01360"/>
    </source>
</evidence>
<dbReference type="RefSeq" id="WP_319834801.1">
    <property type="nucleotide sequence ID" value="NZ_CP138858.1"/>
</dbReference>
<keyword evidence="15" id="KW-0675">Receptor</keyword>
<gene>
    <name evidence="15" type="ORF">SH580_09735</name>
</gene>
<evidence type="ECO:0000256" key="6">
    <source>
        <dbReference type="ARBA" id="ARBA00022729"/>
    </source>
</evidence>
<evidence type="ECO:0000313" key="16">
    <source>
        <dbReference type="Proteomes" id="UP001324993"/>
    </source>
</evidence>
<dbReference type="PROSITE" id="PS52016">
    <property type="entry name" value="TONB_DEPENDENT_REC_3"/>
    <property type="match status" value="1"/>
</dbReference>
<comment type="subcellular location">
    <subcellularLocation>
        <location evidence="1 10">Cell outer membrane</location>
        <topology evidence="1 10">Multi-pass membrane protein</topology>
    </subcellularLocation>
</comment>
<evidence type="ECO:0000313" key="15">
    <source>
        <dbReference type="EMBL" id="WPJ97989.1"/>
    </source>
</evidence>
<feature type="chain" id="PRO_5047274572" evidence="12">
    <location>
        <begin position="29"/>
        <end position="650"/>
    </location>
</feature>
<keyword evidence="16" id="KW-1185">Reference proteome</keyword>
<evidence type="ECO:0000256" key="11">
    <source>
        <dbReference type="RuleBase" id="RU003357"/>
    </source>
</evidence>
<accession>A0ABZ0RRX0</accession>
<dbReference type="Pfam" id="PF07715">
    <property type="entry name" value="Plug"/>
    <property type="match status" value="1"/>
</dbReference>
<keyword evidence="9 10" id="KW-0998">Cell outer membrane</keyword>
<keyword evidence="6 12" id="KW-0732">Signal</keyword>
<dbReference type="PANTHER" id="PTHR30069:SF41">
    <property type="entry name" value="HEME_HEMOPEXIN UTILIZATION PROTEIN C"/>
    <property type="match status" value="1"/>
</dbReference>
<evidence type="ECO:0000256" key="7">
    <source>
        <dbReference type="ARBA" id="ARBA00023077"/>
    </source>
</evidence>
<keyword evidence="7 11" id="KW-0798">TonB box</keyword>
<evidence type="ECO:0000256" key="4">
    <source>
        <dbReference type="ARBA" id="ARBA00022452"/>
    </source>
</evidence>
<dbReference type="EMBL" id="CP138858">
    <property type="protein sequence ID" value="WPJ97989.1"/>
    <property type="molecule type" value="Genomic_DNA"/>
</dbReference>
<dbReference type="InterPro" id="IPR036942">
    <property type="entry name" value="Beta-barrel_TonB_sf"/>
</dbReference>
<evidence type="ECO:0000256" key="2">
    <source>
        <dbReference type="ARBA" id="ARBA00009810"/>
    </source>
</evidence>
<name>A0ABZ0RRX0_9BACT</name>
<evidence type="ECO:0000259" key="14">
    <source>
        <dbReference type="Pfam" id="PF07715"/>
    </source>
</evidence>
<evidence type="ECO:0000256" key="9">
    <source>
        <dbReference type="ARBA" id="ARBA00023237"/>
    </source>
</evidence>
<feature type="domain" description="TonB-dependent receptor-like beta-barrel" evidence="13">
    <location>
        <begin position="202"/>
        <end position="618"/>
    </location>
</feature>
<reference evidence="15 16" key="1">
    <citation type="submission" date="2023-11" db="EMBL/GenBank/DDBJ databases">
        <title>Coraliomargarita sp. nov., isolated from marine algae.</title>
        <authorList>
            <person name="Lee J.K."/>
            <person name="Baek J.H."/>
            <person name="Kim J.M."/>
            <person name="Choi D.G."/>
            <person name="Jeon C.O."/>
        </authorList>
    </citation>
    <scope>NUCLEOTIDE SEQUENCE [LARGE SCALE GENOMIC DNA]</scope>
    <source>
        <strain evidence="15 16">J2-16</strain>
    </source>
</reference>
<dbReference type="InterPro" id="IPR010917">
    <property type="entry name" value="TonB_rcpt_CS"/>
</dbReference>
<dbReference type="InterPro" id="IPR037066">
    <property type="entry name" value="Plug_dom_sf"/>
</dbReference>
<organism evidence="15 16">
    <name type="scientific">Coraliomargarita algicola</name>
    <dbReference type="NCBI Taxonomy" id="3092156"/>
    <lineage>
        <taxon>Bacteria</taxon>
        <taxon>Pseudomonadati</taxon>
        <taxon>Verrucomicrobiota</taxon>
        <taxon>Opitutia</taxon>
        <taxon>Puniceicoccales</taxon>
        <taxon>Coraliomargaritaceae</taxon>
        <taxon>Coraliomargarita</taxon>
    </lineage>
</organism>
<dbReference type="PANTHER" id="PTHR30069">
    <property type="entry name" value="TONB-DEPENDENT OUTER MEMBRANE RECEPTOR"/>
    <property type="match status" value="1"/>
</dbReference>
<dbReference type="Gene3D" id="2.40.170.20">
    <property type="entry name" value="TonB-dependent receptor, beta-barrel domain"/>
    <property type="match status" value="1"/>
</dbReference>
<protein>
    <submittedName>
        <fullName evidence="15">TonB-dependent receptor</fullName>
    </submittedName>
</protein>
<evidence type="ECO:0000256" key="5">
    <source>
        <dbReference type="ARBA" id="ARBA00022692"/>
    </source>
</evidence>
<evidence type="ECO:0000256" key="12">
    <source>
        <dbReference type="SAM" id="SignalP"/>
    </source>
</evidence>
<feature type="domain" description="TonB-dependent receptor plug" evidence="14">
    <location>
        <begin position="56"/>
        <end position="157"/>
    </location>
</feature>
<dbReference type="InterPro" id="IPR012910">
    <property type="entry name" value="Plug_dom"/>
</dbReference>
<keyword evidence="8 10" id="KW-0472">Membrane</keyword>
<sequence length="650" mass="70527">MQNTNQITKRFALPGILLLVGACTSSHADELSANAVAELNEATLTANEAAQVDHTLADSNTVTSEELERWSATDLEDIFRSSISVNAAGGRPQTQDIFIRGLQSTTANVTVDGAPQVGAIFYHAGTGGSIEPELLKSVKVSAGTGNALSGAGALGGAIAYETKDGFDLLEDGATVGALLKGTYYSSGDGGYKTSATGYGLINEDWSYIASLGYSDVGNYEDGDGNEVIDTEYQRTSAFFKVSGNLTEAQSLSVSYEYLEDQSIGAARMNIAPAVSADGTSYKERNTATVHYDINPANNDWVNVETNAYWTERSLQDATTETSITSIGFDLRNTSLFKEAAKVTYGVDYREDTYETDKTTAGDDAGDVLGLYAQGDWDVSEFVTLSAGGRFDRYTLDERGGVDVDNSGFSPNGTIIVRPTEGLEIHATYAEALRGAYPTQAYFDTVTQDPDMKAERSTNLELGFEYTIKNYYIAANIFQLEVDDVINPGYDRGTGLRTNVGDFETTGYEIMAGAQFGALNVELGVTESDPEMTYYDGSSDEEYSLVGTNTGRTWFGNLEYVFEELNLITGWYVSYVEAIDSDTARALREKSSYTVHDAYLRWTPKSLDALTVNLTLSNVFDKYYYDQATFAYTSGYAASGRELALSLSYKF</sequence>
<proteinExistence type="inferred from homology"/>
<dbReference type="InterPro" id="IPR039426">
    <property type="entry name" value="TonB-dep_rcpt-like"/>
</dbReference>
<feature type="signal peptide" evidence="12">
    <location>
        <begin position="1"/>
        <end position="28"/>
    </location>
</feature>
<evidence type="ECO:0000256" key="8">
    <source>
        <dbReference type="ARBA" id="ARBA00023136"/>
    </source>
</evidence>
<dbReference type="PROSITE" id="PS01156">
    <property type="entry name" value="TONB_DEPENDENT_REC_2"/>
    <property type="match status" value="1"/>
</dbReference>
<dbReference type="Gene3D" id="2.170.130.10">
    <property type="entry name" value="TonB-dependent receptor, plug domain"/>
    <property type="match status" value="1"/>
</dbReference>
<comment type="similarity">
    <text evidence="2 10 11">Belongs to the TonB-dependent receptor family.</text>
</comment>
<evidence type="ECO:0000256" key="1">
    <source>
        <dbReference type="ARBA" id="ARBA00004571"/>
    </source>
</evidence>
<keyword evidence="5 10" id="KW-0812">Transmembrane</keyword>
<evidence type="ECO:0000259" key="13">
    <source>
        <dbReference type="Pfam" id="PF00593"/>
    </source>
</evidence>
<keyword evidence="3 10" id="KW-0813">Transport</keyword>